<evidence type="ECO:0000256" key="2">
    <source>
        <dbReference type="ARBA" id="ARBA00000909"/>
    </source>
</evidence>
<keyword evidence="7 17" id="KW-0067">ATP-binding</keyword>
<comment type="subunit">
    <text evidence="17">Homotetramer.</text>
</comment>
<keyword evidence="12 17" id="KW-0456">Lyase</keyword>
<feature type="binding site" evidence="17">
    <location>
        <position position="454"/>
    </location>
    <ligand>
        <name>AMP</name>
        <dbReference type="ChEBI" id="CHEBI:456215"/>
    </ligand>
</feature>
<dbReference type="EMBL" id="MIJE01000034">
    <property type="protein sequence ID" value="OEF95875.1"/>
    <property type="molecule type" value="Genomic_DNA"/>
</dbReference>
<feature type="binding site" evidence="17">
    <location>
        <position position="455"/>
    </location>
    <ligand>
        <name>(6S)-NADPHX</name>
        <dbReference type="ChEBI" id="CHEBI:64076"/>
    </ligand>
</feature>
<evidence type="ECO:0000256" key="16">
    <source>
        <dbReference type="ARBA" id="ARBA00049209"/>
    </source>
</evidence>
<evidence type="ECO:0000256" key="4">
    <source>
        <dbReference type="ARBA" id="ARBA00009524"/>
    </source>
</evidence>
<dbReference type="EC" id="4.2.1.136" evidence="19"/>
<dbReference type="PROSITE" id="PS51383">
    <property type="entry name" value="YJEF_C_3"/>
    <property type="match status" value="1"/>
</dbReference>
<feature type="binding site" evidence="17">
    <location>
        <begin position="425"/>
        <end position="429"/>
    </location>
    <ligand>
        <name>AMP</name>
        <dbReference type="ChEBI" id="CHEBI:456215"/>
    </ligand>
</feature>
<evidence type="ECO:0000256" key="12">
    <source>
        <dbReference type="ARBA" id="ARBA00023239"/>
    </source>
</evidence>
<evidence type="ECO:0000256" key="3">
    <source>
        <dbReference type="ARBA" id="ARBA00006001"/>
    </source>
</evidence>
<dbReference type="Proteomes" id="UP000094296">
    <property type="component" value="Unassembled WGS sequence"/>
</dbReference>
<accession>A0A1E5FZ72</accession>
<dbReference type="InterPro" id="IPR004443">
    <property type="entry name" value="YjeF_N_dom"/>
</dbReference>
<dbReference type="SUPFAM" id="SSF64153">
    <property type="entry name" value="YjeF N-terminal domain-like"/>
    <property type="match status" value="1"/>
</dbReference>
<evidence type="ECO:0000256" key="19">
    <source>
        <dbReference type="PIRNR" id="PIRNR017184"/>
    </source>
</evidence>
<dbReference type="InterPro" id="IPR029056">
    <property type="entry name" value="Ribokinase-like"/>
</dbReference>
<keyword evidence="6 17" id="KW-0547">Nucleotide-binding</keyword>
<feature type="binding site" evidence="17">
    <location>
        <position position="388"/>
    </location>
    <ligand>
        <name>(6S)-NADPHX</name>
        <dbReference type="ChEBI" id="CHEBI:64076"/>
    </ligand>
</feature>
<dbReference type="EC" id="5.1.99.6" evidence="19"/>
<name>A0A1E5FZ72_9FIRM</name>
<dbReference type="Pfam" id="PF01256">
    <property type="entry name" value="Carb_kinase"/>
    <property type="match status" value="1"/>
</dbReference>
<dbReference type="Gene3D" id="3.40.1190.20">
    <property type="match status" value="1"/>
</dbReference>
<evidence type="ECO:0000256" key="9">
    <source>
        <dbReference type="ARBA" id="ARBA00022958"/>
    </source>
</evidence>
<comment type="cofactor">
    <cofactor evidence="17">
        <name>Mg(2+)</name>
        <dbReference type="ChEBI" id="CHEBI:18420"/>
    </cofactor>
</comment>
<dbReference type="GO" id="GO:0052856">
    <property type="term" value="F:NAD(P)HX epimerase activity"/>
    <property type="evidence" value="ECO:0007669"/>
    <property type="project" value="UniProtKB-UniRule"/>
</dbReference>
<proteinExistence type="inferred from homology"/>
<dbReference type="Pfam" id="PF03853">
    <property type="entry name" value="YjeF_N"/>
    <property type="match status" value="1"/>
</dbReference>
<dbReference type="InterPro" id="IPR036652">
    <property type="entry name" value="YjeF_N_dom_sf"/>
</dbReference>
<keyword evidence="10 17" id="KW-0520">NAD</keyword>
<evidence type="ECO:0000256" key="18">
    <source>
        <dbReference type="HAMAP-Rule" id="MF_01966"/>
    </source>
</evidence>
<feature type="binding site" evidence="18">
    <location>
        <position position="128"/>
    </location>
    <ligand>
        <name>K(+)</name>
        <dbReference type="ChEBI" id="CHEBI:29103"/>
    </ligand>
</feature>
<comment type="catalytic activity">
    <reaction evidence="2 18 19">
        <text>(6R)-NADPHX = (6S)-NADPHX</text>
        <dbReference type="Rhea" id="RHEA:32227"/>
        <dbReference type="ChEBI" id="CHEBI:64076"/>
        <dbReference type="ChEBI" id="CHEBI:64077"/>
        <dbReference type="EC" id="5.1.99.6"/>
    </reaction>
</comment>
<evidence type="ECO:0000256" key="17">
    <source>
        <dbReference type="HAMAP-Rule" id="MF_01965"/>
    </source>
</evidence>
<evidence type="ECO:0000256" key="11">
    <source>
        <dbReference type="ARBA" id="ARBA00023235"/>
    </source>
</evidence>
<evidence type="ECO:0000259" key="21">
    <source>
        <dbReference type="PROSITE" id="PS51385"/>
    </source>
</evidence>
<dbReference type="GO" id="GO:0005524">
    <property type="term" value="F:ATP binding"/>
    <property type="evidence" value="ECO:0007669"/>
    <property type="project" value="UniProtKB-UniRule"/>
</dbReference>
<feature type="binding site" evidence="18">
    <location>
        <begin position="132"/>
        <end position="138"/>
    </location>
    <ligand>
        <name>(6S)-NADPHX</name>
        <dbReference type="ChEBI" id="CHEBI:64076"/>
    </ligand>
</feature>
<feature type="binding site" evidence="18">
    <location>
        <begin position="57"/>
        <end position="61"/>
    </location>
    <ligand>
        <name>(6S)-NADPHX</name>
        <dbReference type="ChEBI" id="CHEBI:64076"/>
    </ligand>
</feature>
<dbReference type="GO" id="GO:0046496">
    <property type="term" value="P:nicotinamide nucleotide metabolic process"/>
    <property type="evidence" value="ECO:0007669"/>
    <property type="project" value="UniProtKB-UniRule"/>
</dbReference>
<keyword evidence="5 18" id="KW-0479">Metal-binding</keyword>
<dbReference type="CDD" id="cd01171">
    <property type="entry name" value="YXKO-related"/>
    <property type="match status" value="1"/>
</dbReference>
<dbReference type="AlphaFoldDB" id="A0A1E5FZ72"/>
<evidence type="ECO:0000256" key="7">
    <source>
        <dbReference type="ARBA" id="ARBA00022840"/>
    </source>
</evidence>
<dbReference type="STRING" id="766136.BHF68_10800"/>
<dbReference type="HAMAP" id="MF_01966">
    <property type="entry name" value="NADHX_epimerase"/>
    <property type="match status" value="1"/>
</dbReference>
<keyword evidence="23" id="KW-1185">Reference proteome</keyword>
<evidence type="ECO:0000256" key="6">
    <source>
        <dbReference type="ARBA" id="ARBA00022741"/>
    </source>
</evidence>
<comment type="caution">
    <text evidence="22">The sequence shown here is derived from an EMBL/GenBank/DDBJ whole genome shotgun (WGS) entry which is preliminary data.</text>
</comment>
<feature type="binding site" evidence="18">
    <location>
        <position position="169"/>
    </location>
    <ligand>
        <name>K(+)</name>
        <dbReference type="ChEBI" id="CHEBI:29103"/>
    </ligand>
</feature>
<feature type="domain" description="YjeF C-terminal" evidence="20">
    <location>
        <begin position="233"/>
        <end position="513"/>
    </location>
</feature>
<organism evidence="22 23">
    <name type="scientific">Desulfuribacillus alkaliarsenatis</name>
    <dbReference type="NCBI Taxonomy" id="766136"/>
    <lineage>
        <taxon>Bacteria</taxon>
        <taxon>Bacillati</taxon>
        <taxon>Bacillota</taxon>
        <taxon>Desulfuribacillia</taxon>
        <taxon>Desulfuribacillales</taxon>
        <taxon>Desulfuribacillaceae</taxon>
        <taxon>Desulfuribacillus</taxon>
    </lineage>
</organism>
<feature type="binding site" evidence="18">
    <location>
        <position position="166"/>
    </location>
    <ligand>
        <name>(6S)-NADPHX</name>
        <dbReference type="ChEBI" id="CHEBI:64076"/>
    </ligand>
</feature>
<dbReference type="NCBIfam" id="TIGR00197">
    <property type="entry name" value="yjeF_nterm"/>
    <property type="match status" value="1"/>
</dbReference>
<reference evidence="22 23" key="1">
    <citation type="submission" date="2016-09" db="EMBL/GenBank/DDBJ databases">
        <title>Draft genome sequence for the type strain of Desulfuribacillus alkaliarsenatis AHT28, an obligately anaerobic, sulfidogenic bacterium isolated from Russian soda lake sediments.</title>
        <authorList>
            <person name="Abin C.A."/>
            <person name="Hollibaugh J.T."/>
        </authorList>
    </citation>
    <scope>NUCLEOTIDE SEQUENCE [LARGE SCALE GENOMIC DNA]</scope>
    <source>
        <strain evidence="22 23">AHT28</strain>
    </source>
</reference>
<evidence type="ECO:0000256" key="15">
    <source>
        <dbReference type="ARBA" id="ARBA00048238"/>
    </source>
</evidence>
<evidence type="ECO:0000256" key="1">
    <source>
        <dbReference type="ARBA" id="ARBA00000013"/>
    </source>
</evidence>
<evidence type="ECO:0000256" key="8">
    <source>
        <dbReference type="ARBA" id="ARBA00022857"/>
    </source>
</evidence>
<evidence type="ECO:0000259" key="20">
    <source>
        <dbReference type="PROSITE" id="PS51383"/>
    </source>
</evidence>
<evidence type="ECO:0000313" key="22">
    <source>
        <dbReference type="EMBL" id="OEF95875.1"/>
    </source>
</evidence>
<dbReference type="InterPro" id="IPR030677">
    <property type="entry name" value="Nnr"/>
</dbReference>
<keyword evidence="11 18" id="KW-0413">Isomerase</keyword>
<dbReference type="InterPro" id="IPR017953">
    <property type="entry name" value="Carbohydrate_kinase_pred_CS"/>
</dbReference>
<comment type="catalytic activity">
    <reaction evidence="16 17 19">
        <text>(6S)-NADPHX + ADP = AMP + phosphate + NADPH + H(+)</text>
        <dbReference type="Rhea" id="RHEA:32235"/>
        <dbReference type="ChEBI" id="CHEBI:15378"/>
        <dbReference type="ChEBI" id="CHEBI:43474"/>
        <dbReference type="ChEBI" id="CHEBI:57783"/>
        <dbReference type="ChEBI" id="CHEBI:64076"/>
        <dbReference type="ChEBI" id="CHEBI:456215"/>
        <dbReference type="ChEBI" id="CHEBI:456216"/>
        <dbReference type="EC" id="4.2.1.136"/>
    </reaction>
</comment>
<dbReference type="RefSeq" id="WP_069644147.1">
    <property type="nucleotide sequence ID" value="NZ_MIJE01000034.1"/>
</dbReference>
<evidence type="ECO:0000256" key="10">
    <source>
        <dbReference type="ARBA" id="ARBA00023027"/>
    </source>
</evidence>
<dbReference type="HAMAP" id="MF_01965">
    <property type="entry name" value="NADHX_dehydratase"/>
    <property type="match status" value="1"/>
</dbReference>
<comment type="similarity">
    <text evidence="18">Belongs to the NnrE/AIBP family.</text>
</comment>
<feature type="binding site" evidence="17">
    <location>
        <position position="268"/>
    </location>
    <ligand>
        <name>(6S)-NADPHX</name>
        <dbReference type="ChEBI" id="CHEBI:64076"/>
    </ligand>
</feature>
<evidence type="ECO:0000256" key="5">
    <source>
        <dbReference type="ARBA" id="ARBA00022723"/>
    </source>
</evidence>
<dbReference type="PIRSF" id="PIRSF017184">
    <property type="entry name" value="Nnr"/>
    <property type="match status" value="1"/>
</dbReference>
<keyword evidence="8 17" id="KW-0521">NADP</keyword>
<comment type="function">
    <text evidence="14 19">Bifunctional enzyme that catalyzes the epimerization of the S- and R-forms of NAD(P)HX and the dehydration of the S-form of NAD(P)HX at the expense of ADP, which is converted to AMP. This allows the repair of both epimers of NAD(P)HX, a damaged form of NAD(P)H that is a result of enzymatic or heat-dependent hydration.</text>
</comment>
<evidence type="ECO:0000256" key="13">
    <source>
        <dbReference type="ARBA" id="ARBA00023268"/>
    </source>
</evidence>
<feature type="binding site" evidence="18">
    <location>
        <position position="143"/>
    </location>
    <ligand>
        <name>(6S)-NADPHX</name>
        <dbReference type="ChEBI" id="CHEBI:64076"/>
    </ligand>
</feature>
<dbReference type="NCBIfam" id="TIGR00196">
    <property type="entry name" value="yjeF_cterm"/>
    <property type="match status" value="1"/>
</dbReference>
<comment type="function">
    <text evidence="17">Catalyzes the dehydration of the S-form of NAD(P)HX at the expense of ADP, which is converted to AMP. Together with NAD(P)HX epimerase, which catalyzes the epimerization of the S- and R-forms, the enzyme allows the repair of both epimers of NAD(P)HX, a damaged form of NAD(P)H that is a result of enzymatic or heat-dependent hydration.</text>
</comment>
<dbReference type="PANTHER" id="PTHR12592:SF0">
    <property type="entry name" value="ATP-DEPENDENT (S)-NAD(P)H-HYDRATE DEHYDRATASE"/>
    <property type="match status" value="1"/>
</dbReference>
<dbReference type="PROSITE" id="PS51385">
    <property type="entry name" value="YJEF_N"/>
    <property type="match status" value="1"/>
</dbReference>
<feature type="binding site" evidence="17">
    <location>
        <position position="338"/>
    </location>
    <ligand>
        <name>(6S)-NADPHX</name>
        <dbReference type="ChEBI" id="CHEBI:64076"/>
    </ligand>
</feature>
<comment type="catalytic activity">
    <reaction evidence="1 18 19">
        <text>(6R)-NADHX = (6S)-NADHX</text>
        <dbReference type="Rhea" id="RHEA:32215"/>
        <dbReference type="ChEBI" id="CHEBI:64074"/>
        <dbReference type="ChEBI" id="CHEBI:64075"/>
        <dbReference type="EC" id="5.1.99.6"/>
    </reaction>
</comment>
<comment type="function">
    <text evidence="18">Catalyzes the epimerization of the S- and R-forms of NAD(P)HX, a damaged form of NAD(P)H that is a result of enzymatic or heat-dependent hydration. This is a prerequisite for the S-specific NAD(P)H-hydrate dehydratase to allow the repair of both epimers of NAD(P)HX.</text>
</comment>
<keyword evidence="9 18" id="KW-0630">Potassium</keyword>
<dbReference type="GO" id="GO:0046872">
    <property type="term" value="F:metal ion binding"/>
    <property type="evidence" value="ECO:0007669"/>
    <property type="project" value="UniProtKB-UniRule"/>
</dbReference>
<evidence type="ECO:0000256" key="14">
    <source>
        <dbReference type="ARBA" id="ARBA00025153"/>
    </source>
</evidence>
<comment type="catalytic activity">
    <reaction evidence="15 17 19">
        <text>(6S)-NADHX + ADP = AMP + phosphate + NADH + H(+)</text>
        <dbReference type="Rhea" id="RHEA:32223"/>
        <dbReference type="ChEBI" id="CHEBI:15378"/>
        <dbReference type="ChEBI" id="CHEBI:43474"/>
        <dbReference type="ChEBI" id="CHEBI:57945"/>
        <dbReference type="ChEBI" id="CHEBI:64074"/>
        <dbReference type="ChEBI" id="CHEBI:456215"/>
        <dbReference type="ChEBI" id="CHEBI:456216"/>
        <dbReference type="EC" id="4.2.1.136"/>
    </reaction>
</comment>
<feature type="domain" description="YjeF N-terminal" evidence="21">
    <location>
        <begin position="9"/>
        <end position="223"/>
    </location>
</feature>
<comment type="similarity">
    <text evidence="17">Belongs to the NnrD/CARKD family.</text>
</comment>
<dbReference type="PROSITE" id="PS01050">
    <property type="entry name" value="YJEF_C_2"/>
    <property type="match status" value="1"/>
</dbReference>
<dbReference type="Gene3D" id="3.40.50.10260">
    <property type="entry name" value="YjeF N-terminal domain"/>
    <property type="match status" value="1"/>
</dbReference>
<dbReference type="SUPFAM" id="SSF53613">
    <property type="entry name" value="Ribokinase-like"/>
    <property type="match status" value="1"/>
</dbReference>
<dbReference type="PANTHER" id="PTHR12592">
    <property type="entry name" value="ATP-DEPENDENT (S)-NAD(P)H-HYDRATE DEHYDRATASE FAMILY MEMBER"/>
    <property type="match status" value="1"/>
</dbReference>
<evidence type="ECO:0000313" key="23">
    <source>
        <dbReference type="Proteomes" id="UP000094296"/>
    </source>
</evidence>
<dbReference type="GO" id="GO:0110051">
    <property type="term" value="P:metabolite repair"/>
    <property type="evidence" value="ECO:0007669"/>
    <property type="project" value="TreeGrafter"/>
</dbReference>
<feature type="binding site" evidence="18">
    <location>
        <position position="58"/>
    </location>
    <ligand>
        <name>K(+)</name>
        <dbReference type="ChEBI" id="CHEBI:29103"/>
    </ligand>
</feature>
<protein>
    <recommendedName>
        <fullName evidence="19">Bifunctional NAD(P)H-hydrate repair enzyme</fullName>
    </recommendedName>
    <alternativeName>
        <fullName evidence="19">Nicotinamide nucleotide repair protein</fullName>
    </alternativeName>
    <domain>
        <recommendedName>
            <fullName evidence="19">ADP-dependent (S)-NAD(P)H-hydrate dehydratase</fullName>
            <ecNumber evidence="19">4.2.1.136</ecNumber>
        </recommendedName>
        <alternativeName>
            <fullName evidence="19">ADP-dependent NAD(P)HX dehydratase</fullName>
        </alternativeName>
    </domain>
    <domain>
        <recommendedName>
            <fullName evidence="19">NAD(P)H-hydrate epimerase</fullName>
            <ecNumber evidence="19">5.1.99.6</ecNumber>
        </recommendedName>
    </domain>
</protein>
<comment type="similarity">
    <text evidence="4 19">In the C-terminal section; belongs to the NnrD/CARKD family.</text>
</comment>
<dbReference type="GO" id="GO:0052855">
    <property type="term" value="F:ADP-dependent NAD(P)H-hydrate dehydratase activity"/>
    <property type="evidence" value="ECO:0007669"/>
    <property type="project" value="UniProtKB-UniRule"/>
</dbReference>
<keyword evidence="13" id="KW-0511">Multifunctional enzyme</keyword>
<dbReference type="InterPro" id="IPR000631">
    <property type="entry name" value="CARKD"/>
</dbReference>
<sequence length="517" mass="55923">MFVVTNREMREIDRYTIEEVGIPSLVLMENAGKAAADWIQAQYSNKRQVGVVCGKGNNGGDGLVIARHLINHGFTVKVYVLGEADELSPDAKTQYYVANKIGLAVECISSTGDPYESIRLDECEIIVDALLGTGSRGSLGTLYGQVVQMINARKMLDEEVEVISIDNPTGVFGNNGEVASETINANVTLTLGYIKQSLITYPAADYAGKVIVLDIGIPKMIEQQYAFNKQVLTEKLIYPWIPKRVSNSHKGTYGKVRCIAGSSKYFGAGLLSATASLHIGAGLVFWDAPEQIAPMWQGQTPELIFTSHPSQQGCFASESLQSLIEVSKTADAIVVGCGIDQFPWGEEWVEQLVNEIECPMVIDADAIILLRNRFSNLKSKRNIIVTPHPGEFAKVLGISVEEVEKNRADICLDFAKEHQVTLVLKGCHTTIATPDGRLYFNTTASHVLAKGGSGDVLAGFIGGLLAQGISTEQATCVAVYCHGRVAKQLAETNYVSTMASDVSRNVGAILQTIANRA</sequence>
<comment type="similarity">
    <text evidence="3 19">In the N-terminal section; belongs to the NnrE/AIBP family.</text>
</comment>
<gene>
    <name evidence="17" type="primary">nnrD</name>
    <name evidence="18" type="synonym">nnrE</name>
    <name evidence="22" type="ORF">BHF68_10800</name>
</gene>
<comment type="cofactor">
    <cofactor evidence="18 19">
        <name>K(+)</name>
        <dbReference type="ChEBI" id="CHEBI:29103"/>
    </cofactor>
    <text evidence="18 19">Binds 1 potassium ion per subunit.</text>
</comment>